<dbReference type="EMBL" id="JAIWQS010000009">
    <property type="protein sequence ID" value="KAJ8755273.1"/>
    <property type="molecule type" value="Genomic_DNA"/>
</dbReference>
<organism evidence="5 6">
    <name type="scientific">Erythroxylum novogranatense</name>
    <dbReference type="NCBI Taxonomy" id="1862640"/>
    <lineage>
        <taxon>Eukaryota</taxon>
        <taxon>Viridiplantae</taxon>
        <taxon>Streptophyta</taxon>
        <taxon>Embryophyta</taxon>
        <taxon>Tracheophyta</taxon>
        <taxon>Spermatophyta</taxon>
        <taxon>Magnoliopsida</taxon>
        <taxon>eudicotyledons</taxon>
        <taxon>Gunneridae</taxon>
        <taxon>Pentapetalae</taxon>
        <taxon>rosids</taxon>
        <taxon>fabids</taxon>
        <taxon>Malpighiales</taxon>
        <taxon>Erythroxylaceae</taxon>
        <taxon>Erythroxylum</taxon>
    </lineage>
</organism>
<dbReference type="InterPro" id="IPR002110">
    <property type="entry name" value="Ankyrin_rpt"/>
</dbReference>
<dbReference type="GO" id="GO:0016020">
    <property type="term" value="C:membrane"/>
    <property type="evidence" value="ECO:0007669"/>
    <property type="project" value="TreeGrafter"/>
</dbReference>
<dbReference type="SMART" id="SM00248">
    <property type="entry name" value="ANK"/>
    <property type="match status" value="5"/>
</dbReference>
<dbReference type="SUPFAM" id="SSF48403">
    <property type="entry name" value="Ankyrin repeat"/>
    <property type="match status" value="2"/>
</dbReference>
<protein>
    <recommendedName>
        <fullName evidence="4">PGG domain-containing protein</fullName>
    </recommendedName>
</protein>
<evidence type="ECO:0000256" key="3">
    <source>
        <dbReference type="SAM" id="Phobius"/>
    </source>
</evidence>
<feature type="transmembrane region" description="Helical" evidence="3">
    <location>
        <begin position="632"/>
        <end position="650"/>
    </location>
</feature>
<dbReference type="PROSITE" id="PS50088">
    <property type="entry name" value="ANK_REPEAT"/>
    <property type="match status" value="1"/>
</dbReference>
<dbReference type="Pfam" id="PF12796">
    <property type="entry name" value="Ank_2"/>
    <property type="match status" value="1"/>
</dbReference>
<dbReference type="Pfam" id="PF13962">
    <property type="entry name" value="PGG"/>
    <property type="match status" value="1"/>
</dbReference>
<keyword evidence="6" id="KW-1185">Reference proteome</keyword>
<dbReference type="InterPro" id="IPR026961">
    <property type="entry name" value="PGG_dom"/>
</dbReference>
<evidence type="ECO:0000313" key="5">
    <source>
        <dbReference type="EMBL" id="KAJ8755273.1"/>
    </source>
</evidence>
<feature type="compositionally biased region" description="Polar residues" evidence="2">
    <location>
        <begin position="300"/>
        <end position="309"/>
    </location>
</feature>
<reference evidence="5 6" key="1">
    <citation type="submission" date="2021-09" db="EMBL/GenBank/DDBJ databases">
        <title>Genomic insights and catalytic innovation underlie evolution of tropane alkaloids biosynthesis.</title>
        <authorList>
            <person name="Wang Y.-J."/>
            <person name="Tian T."/>
            <person name="Huang J.-P."/>
            <person name="Huang S.-X."/>
        </authorList>
    </citation>
    <scope>NUCLEOTIDE SEQUENCE [LARGE SCALE GENOMIC DNA]</scope>
    <source>
        <strain evidence="5">KIB-2018</strain>
        <tissue evidence="5">Leaf</tissue>
    </source>
</reference>
<proteinExistence type="predicted"/>
<feature type="region of interest" description="Disordered" evidence="2">
    <location>
        <begin position="287"/>
        <end position="325"/>
    </location>
</feature>
<sequence>MMDTTFDMEVDDLFEMAMRGQWNEVVEAYEKRPGVHEHIITRSGDTALHIAASDGQTKIVQELIEILGEKAPEVLRIRNSKGNTPLHLAAALGNASMCHYMAERDPKLIEDRNLEGETPLFLTAVGGKKEAFLCLHDHHQKNFNQTDQYAVCRKNSNGDTILHAAISGEHLSLAFQIILKYPNLVNSFNASGWSPLHVLANNPTTFRSGCPLGLLDRFFYFCTPVEELKEEIIDHEVLLHKSEVHETVSWYPATYETCVNFFQVMKTSFKELLFLLPAEALIRDKKKNRNGNLKDEENLQPESSFNNPKSAGPEKEKLNEGKSYPPNQETIVQIGKIAIKTILVVLGIGNRKVLQVKAKKQKHVWATQIMNELVCKTSYYRYGATGKNTQYYLPGQAGSTIEVPEAPSAPDDHETFETMDPHIDLNRGTANQEKHQTERNIHREQDQFCELCNRHVESRSTSPKDTFLFEKKENKGQDIQESAILTAATMGVTEIVDRILDAFPVAVQDLDRHGKNVVLLAVENRQISVYNLLINRTTFLKEPMFRQVDNKGNSALHLAARNGKYRPWLISGAEMRMQWEFKWYQFVKHSMPEHFFAQYNNENQTAAEVFTDTHKELVANGRAWLTKTSESCSLIAALITTVSFATVATVPGGFNQYDGLPILEDKSGFGLFAISSFVALCLSLTALIIFLDIILTSRYRETDFFKALPRKLLLGLTSLFASIFCMMISFWAGNYFILKKDMRKIAYPIYGATCLPVTLFAVSELTLCFDLMLALLKKVPQRSYRE</sequence>
<keyword evidence="3" id="KW-0812">Transmembrane</keyword>
<name>A0AAV8ST90_9ROSI</name>
<feature type="transmembrane region" description="Helical" evidence="3">
    <location>
        <begin position="749"/>
        <end position="776"/>
    </location>
</feature>
<accession>A0AAV8ST90</accession>
<dbReference type="PANTHER" id="PTHR24177:SF470">
    <property type="entry name" value="ANKYRIN REPEAT PROTEIN"/>
    <property type="match status" value="1"/>
</dbReference>
<dbReference type="PROSITE" id="PS50297">
    <property type="entry name" value="ANK_REP_REGION"/>
    <property type="match status" value="1"/>
</dbReference>
<evidence type="ECO:0000313" key="6">
    <source>
        <dbReference type="Proteomes" id="UP001159364"/>
    </source>
</evidence>
<keyword evidence="1" id="KW-0040">ANK repeat</keyword>
<evidence type="ECO:0000259" key="4">
    <source>
        <dbReference type="Pfam" id="PF13962"/>
    </source>
</evidence>
<feature type="transmembrane region" description="Helical" evidence="3">
    <location>
        <begin position="712"/>
        <end position="737"/>
    </location>
</feature>
<dbReference type="InterPro" id="IPR036770">
    <property type="entry name" value="Ankyrin_rpt-contain_sf"/>
</dbReference>
<dbReference type="Gene3D" id="1.25.40.20">
    <property type="entry name" value="Ankyrin repeat-containing domain"/>
    <property type="match status" value="3"/>
</dbReference>
<feature type="transmembrane region" description="Helical" evidence="3">
    <location>
        <begin position="670"/>
        <end position="691"/>
    </location>
</feature>
<dbReference type="PANTHER" id="PTHR24177">
    <property type="entry name" value="CASKIN"/>
    <property type="match status" value="1"/>
</dbReference>
<feature type="repeat" description="ANK" evidence="1">
    <location>
        <begin position="43"/>
        <end position="65"/>
    </location>
</feature>
<dbReference type="Proteomes" id="UP001159364">
    <property type="component" value="Linkage Group LG09"/>
</dbReference>
<keyword evidence="3" id="KW-1133">Transmembrane helix</keyword>
<comment type="caution">
    <text evidence="5">The sequence shown here is derived from an EMBL/GenBank/DDBJ whole genome shotgun (WGS) entry which is preliminary data.</text>
</comment>
<feature type="domain" description="PGG" evidence="4">
    <location>
        <begin position="623"/>
        <end position="736"/>
    </location>
</feature>
<evidence type="ECO:0000256" key="2">
    <source>
        <dbReference type="SAM" id="MobiDB-lite"/>
    </source>
</evidence>
<gene>
    <name evidence="5" type="ORF">K2173_019071</name>
</gene>
<evidence type="ECO:0000256" key="1">
    <source>
        <dbReference type="PROSITE-ProRule" id="PRU00023"/>
    </source>
</evidence>
<keyword evidence="3" id="KW-0472">Membrane</keyword>
<dbReference type="AlphaFoldDB" id="A0AAV8ST90"/>